<reference evidence="1" key="1">
    <citation type="submission" date="2020-06" db="EMBL/GenBank/DDBJ databases">
        <authorList>
            <person name="Li T."/>
            <person name="Hu X."/>
            <person name="Zhang T."/>
            <person name="Song X."/>
            <person name="Zhang H."/>
            <person name="Dai N."/>
            <person name="Sheng W."/>
            <person name="Hou X."/>
            <person name="Wei L."/>
        </authorList>
    </citation>
    <scope>NUCLEOTIDE SEQUENCE</scope>
    <source>
        <strain evidence="1">KEN8</strain>
        <tissue evidence="1">Leaf</tissue>
    </source>
</reference>
<gene>
    <name evidence="1" type="ORF">Scaly_1155200</name>
</gene>
<evidence type="ECO:0000313" key="1">
    <source>
        <dbReference type="EMBL" id="KAL0362000.1"/>
    </source>
</evidence>
<dbReference type="EMBL" id="JACGWM010000007">
    <property type="protein sequence ID" value="KAL0362000.1"/>
    <property type="molecule type" value="Genomic_DNA"/>
</dbReference>
<dbReference type="PANTHER" id="PTHR10775:SF182">
    <property type="entry name" value="TRANSPOSON, EN_SPM-LIKE, TRANSPOSASE-ASSOCIATED DOMAIN PROTEIN-RELATED"/>
    <property type="match status" value="1"/>
</dbReference>
<dbReference type="Pfam" id="PF02992">
    <property type="entry name" value="Transposase_21"/>
    <property type="match status" value="1"/>
</dbReference>
<name>A0AAW2Q2C1_9LAMI</name>
<dbReference type="PANTHER" id="PTHR10775">
    <property type="entry name" value="OS08G0208400 PROTEIN"/>
    <property type="match status" value="1"/>
</dbReference>
<comment type="caution">
    <text evidence="1">The sequence shown here is derived from an EMBL/GenBank/DDBJ whole genome shotgun (WGS) entry which is preliminary data.</text>
</comment>
<dbReference type="InterPro" id="IPR004242">
    <property type="entry name" value="Transposase_21"/>
</dbReference>
<organism evidence="1">
    <name type="scientific">Sesamum calycinum</name>
    <dbReference type="NCBI Taxonomy" id="2727403"/>
    <lineage>
        <taxon>Eukaryota</taxon>
        <taxon>Viridiplantae</taxon>
        <taxon>Streptophyta</taxon>
        <taxon>Embryophyta</taxon>
        <taxon>Tracheophyta</taxon>
        <taxon>Spermatophyta</taxon>
        <taxon>Magnoliopsida</taxon>
        <taxon>eudicotyledons</taxon>
        <taxon>Gunneridae</taxon>
        <taxon>Pentapetalae</taxon>
        <taxon>asterids</taxon>
        <taxon>lamiids</taxon>
        <taxon>Lamiales</taxon>
        <taxon>Pedaliaceae</taxon>
        <taxon>Sesamum</taxon>
    </lineage>
</organism>
<dbReference type="AlphaFoldDB" id="A0AAW2Q2C1"/>
<protein>
    <submittedName>
        <fullName evidence="1">Uncharacterized protein</fullName>
    </submittedName>
</protein>
<sequence>MQFFKAQEYSKVFKAKIESFVKDTIKLALTAGFTLEFEDGVKTFIEWAKGQYRYMDGDKIRIIMRLIVFFKCRRSQPPLAMLRVIIHNGVMNNIWIGRRRMVFYAVGPSYFASYQEGVPNDGTRSVPMDVGTSSYIYEDGGPYDYDESRDGRYKPARGRDPHRKKSPYAVLRYLLLTPRFQSLYSSEATDEHMTWHATHQTVEGSMCYPSDAEAWRHFDQMYPDFAEEPRNVRLGLCIDGFAPHASDRCVLGSIDRIAAAIVACGCENVRPCNGSGFHDASGIDVDCEPPTRLWNGIWVEYRGGYGMSGLYG</sequence>
<accession>A0AAW2Q2C1</accession>
<reference evidence="1" key="2">
    <citation type="journal article" date="2024" name="Plant">
        <title>Genomic evolution and insights into agronomic trait innovations of Sesamum species.</title>
        <authorList>
            <person name="Miao H."/>
            <person name="Wang L."/>
            <person name="Qu L."/>
            <person name="Liu H."/>
            <person name="Sun Y."/>
            <person name="Le M."/>
            <person name="Wang Q."/>
            <person name="Wei S."/>
            <person name="Zheng Y."/>
            <person name="Lin W."/>
            <person name="Duan Y."/>
            <person name="Cao H."/>
            <person name="Xiong S."/>
            <person name="Wang X."/>
            <person name="Wei L."/>
            <person name="Li C."/>
            <person name="Ma Q."/>
            <person name="Ju M."/>
            <person name="Zhao R."/>
            <person name="Li G."/>
            <person name="Mu C."/>
            <person name="Tian Q."/>
            <person name="Mei H."/>
            <person name="Zhang T."/>
            <person name="Gao T."/>
            <person name="Zhang H."/>
        </authorList>
    </citation>
    <scope>NUCLEOTIDE SEQUENCE</scope>
    <source>
        <strain evidence="1">KEN8</strain>
    </source>
</reference>
<proteinExistence type="predicted"/>